<name>A0A0C2WC89_AMAMK</name>
<reference evidence="1 2" key="1">
    <citation type="submission" date="2014-04" db="EMBL/GenBank/DDBJ databases">
        <title>Evolutionary Origins and Diversification of the Mycorrhizal Mutualists.</title>
        <authorList>
            <consortium name="DOE Joint Genome Institute"/>
            <consortium name="Mycorrhizal Genomics Consortium"/>
            <person name="Kohler A."/>
            <person name="Kuo A."/>
            <person name="Nagy L.G."/>
            <person name="Floudas D."/>
            <person name="Copeland A."/>
            <person name="Barry K.W."/>
            <person name="Cichocki N."/>
            <person name="Veneault-Fourrey C."/>
            <person name="LaButti K."/>
            <person name="Lindquist E.A."/>
            <person name="Lipzen A."/>
            <person name="Lundell T."/>
            <person name="Morin E."/>
            <person name="Murat C."/>
            <person name="Riley R."/>
            <person name="Ohm R."/>
            <person name="Sun H."/>
            <person name="Tunlid A."/>
            <person name="Henrissat B."/>
            <person name="Grigoriev I.V."/>
            <person name="Hibbett D.S."/>
            <person name="Martin F."/>
        </authorList>
    </citation>
    <scope>NUCLEOTIDE SEQUENCE [LARGE SCALE GENOMIC DNA]</scope>
    <source>
        <strain evidence="1 2">Koide BX008</strain>
    </source>
</reference>
<dbReference type="InParanoid" id="A0A0C2WC89"/>
<accession>A0A0C2WC89</accession>
<dbReference type="InterPro" id="IPR027417">
    <property type="entry name" value="P-loop_NTPase"/>
</dbReference>
<dbReference type="AlphaFoldDB" id="A0A0C2WC89"/>
<organism evidence="1 2">
    <name type="scientific">Amanita muscaria (strain Koide BX008)</name>
    <dbReference type="NCBI Taxonomy" id="946122"/>
    <lineage>
        <taxon>Eukaryota</taxon>
        <taxon>Fungi</taxon>
        <taxon>Dikarya</taxon>
        <taxon>Basidiomycota</taxon>
        <taxon>Agaricomycotina</taxon>
        <taxon>Agaricomycetes</taxon>
        <taxon>Agaricomycetidae</taxon>
        <taxon>Agaricales</taxon>
        <taxon>Pluteineae</taxon>
        <taxon>Amanitaceae</taxon>
        <taxon>Amanita</taxon>
    </lineage>
</organism>
<sequence length="540" mass="61185">MAAFLVSPISSLSSATTSPSSSNTSSVPYILPTWSPRDDTVAGLYDVLLDERLVQARLLLVRGTPGCGKTTLMHLLHAYILKQFPSALVYTKHSWPGPTESDSLLRKRLRELDPGFPRRNGTTFLLFDEGQDLYDDDLLWSFFFKEVNGVYNRYRVVLFCSYGSPSSRPVPYRIGTRLVLRDAARISLWPREGSIGILLKRSEFDQIVSLYERYEHKLDLHPDLQDLIFDWTVGHVGAVVAMLRVISYQRVPDTRRGVQFTVEAFHAENPTHKLVQALAGGAFERGLPKVTELSAQPDVVALFRNLLKNGAIDINEYAADEAIRKCHRHGWIHADRTTNEAITRYAFPSPLHTMGLSWRLEPTNDMPHFSSLFDLAIAAISEFKPSQLHIPLHRDSPRSTDKPSKPQYQDEFYRSVFSFTFGNVCLSAEFTSAREARVAGCIDFFIPAVKWGIELTRDGNQLNEHSSRFTNSGAYEAWLNSGDMNDYILLDCCTSIPSKQFPDVQNLFHVVFRDGYKKVDVYDNMTKLVKGSIVLLENHH</sequence>
<dbReference type="HOGENOM" id="CLU_018876_1_0_1"/>
<dbReference type="Proteomes" id="UP000054549">
    <property type="component" value="Unassembled WGS sequence"/>
</dbReference>
<dbReference type="OrthoDB" id="5424500at2759"/>
<dbReference type="Gene3D" id="3.40.50.300">
    <property type="entry name" value="P-loop containing nucleotide triphosphate hydrolases"/>
    <property type="match status" value="1"/>
</dbReference>
<dbReference type="SUPFAM" id="SSF52540">
    <property type="entry name" value="P-loop containing nucleoside triphosphate hydrolases"/>
    <property type="match status" value="1"/>
</dbReference>
<proteinExistence type="predicted"/>
<dbReference type="EMBL" id="KN818326">
    <property type="protein sequence ID" value="KIL58917.1"/>
    <property type="molecule type" value="Genomic_DNA"/>
</dbReference>
<keyword evidence="2" id="KW-1185">Reference proteome</keyword>
<dbReference type="CDD" id="cd00009">
    <property type="entry name" value="AAA"/>
    <property type="match status" value="1"/>
</dbReference>
<evidence type="ECO:0000313" key="1">
    <source>
        <dbReference type="EMBL" id="KIL58917.1"/>
    </source>
</evidence>
<gene>
    <name evidence="1" type="ORF">M378DRAFT_15182</name>
</gene>
<evidence type="ECO:0000313" key="2">
    <source>
        <dbReference type="Proteomes" id="UP000054549"/>
    </source>
</evidence>
<protein>
    <submittedName>
        <fullName evidence="1">Uncharacterized protein</fullName>
    </submittedName>
</protein>
<dbReference type="STRING" id="946122.A0A0C2WC89"/>